<proteinExistence type="predicted"/>
<feature type="transmembrane region" description="Helical" evidence="1">
    <location>
        <begin position="126"/>
        <end position="146"/>
    </location>
</feature>
<keyword evidence="1" id="KW-0812">Transmembrane</keyword>
<dbReference type="EMBL" id="CAAJGR010000013">
    <property type="protein sequence ID" value="VHO00214.1"/>
    <property type="molecule type" value="Genomic_DNA"/>
</dbReference>
<dbReference type="GO" id="GO:0016020">
    <property type="term" value="C:membrane"/>
    <property type="evidence" value="ECO:0007669"/>
    <property type="project" value="GOC"/>
</dbReference>
<protein>
    <recommendedName>
        <fullName evidence="3">PRS2 protein</fullName>
    </recommendedName>
</protein>
<dbReference type="AlphaFoldDB" id="A0A486XIZ4"/>
<sequence>MKTLTEHLSQYAKYHRDERNILTHYAGIPMIVIAIFGLLWWPLFSLAGVSITPALLLFIASALFYFRLDLRFGLVMLLFSGSCFVIAGLLAGQTNLIWLGGCAALFVIGWILQFIGHYFEGKKPAFVDDLIGLFVGPLFIVAEWGFKLGLRKRLQQDIELIAGKTH</sequence>
<gene>
    <name evidence="2" type="ORF">BAL341_110</name>
</gene>
<evidence type="ECO:0008006" key="3">
    <source>
        <dbReference type="Google" id="ProtNLM"/>
    </source>
</evidence>
<dbReference type="Pfam" id="PF06127">
    <property type="entry name" value="Mpo1-like"/>
    <property type="match status" value="1"/>
</dbReference>
<feature type="transmembrane region" description="Helical" evidence="1">
    <location>
        <begin position="97"/>
        <end position="119"/>
    </location>
</feature>
<keyword evidence="1" id="KW-1133">Transmembrane helix</keyword>
<evidence type="ECO:0000256" key="1">
    <source>
        <dbReference type="SAM" id="Phobius"/>
    </source>
</evidence>
<dbReference type="GO" id="GO:0046521">
    <property type="term" value="P:sphingoid catabolic process"/>
    <property type="evidence" value="ECO:0007669"/>
    <property type="project" value="TreeGrafter"/>
</dbReference>
<dbReference type="InterPro" id="IPR009305">
    <property type="entry name" value="Mpo1-like"/>
</dbReference>
<feature type="transmembrane region" description="Helical" evidence="1">
    <location>
        <begin position="47"/>
        <end position="66"/>
    </location>
</feature>
<evidence type="ECO:0000313" key="2">
    <source>
        <dbReference type="EMBL" id="VHO00214.1"/>
    </source>
</evidence>
<dbReference type="PANTHER" id="PTHR28026:SF9">
    <property type="entry name" value="2-HYDROXY-PALMITIC ACID DIOXYGENASE MPO1"/>
    <property type="match status" value="1"/>
</dbReference>
<feature type="transmembrane region" description="Helical" evidence="1">
    <location>
        <begin position="21"/>
        <end position="41"/>
    </location>
</feature>
<name>A0A486XIZ4_9GAMM</name>
<accession>A0A486XIZ4</accession>
<keyword evidence="1" id="KW-0472">Membrane</keyword>
<dbReference type="PANTHER" id="PTHR28026">
    <property type="entry name" value="DUF962 DOMAIN PROTEIN (AFU_ORTHOLOGUE AFUA_8G05310)"/>
    <property type="match status" value="1"/>
</dbReference>
<reference evidence="2" key="1">
    <citation type="submission" date="2019-04" db="EMBL/GenBank/DDBJ databases">
        <authorList>
            <person name="Brambilla D."/>
        </authorList>
    </citation>
    <scope>NUCLEOTIDE SEQUENCE</scope>
    <source>
        <strain evidence="2">BAL1</strain>
    </source>
</reference>
<organism evidence="2">
    <name type="scientific">Rheinheimera sp. BAL341</name>
    <dbReference type="NCBI Taxonomy" id="1708203"/>
    <lineage>
        <taxon>Bacteria</taxon>
        <taxon>Pseudomonadati</taxon>
        <taxon>Pseudomonadota</taxon>
        <taxon>Gammaproteobacteria</taxon>
        <taxon>Chromatiales</taxon>
        <taxon>Chromatiaceae</taxon>
        <taxon>Rheinheimera</taxon>
    </lineage>
</organism>
<feature type="transmembrane region" description="Helical" evidence="1">
    <location>
        <begin position="73"/>
        <end position="91"/>
    </location>
</feature>